<dbReference type="InterPro" id="IPR036508">
    <property type="entry name" value="Chitin-bd_dom_sf"/>
</dbReference>
<keyword evidence="4" id="KW-1185">Reference proteome</keyword>
<comment type="caution">
    <text evidence="3">The sequence shown here is derived from an EMBL/GenBank/DDBJ whole genome shotgun (WGS) entry which is preliminary data.</text>
</comment>
<reference evidence="3 4" key="1">
    <citation type="submission" date="2024-05" db="EMBL/GenBank/DDBJ databases">
        <authorList>
            <person name="Wallberg A."/>
        </authorList>
    </citation>
    <scope>NUCLEOTIDE SEQUENCE [LARGE SCALE GENOMIC DNA]</scope>
</reference>
<feature type="domain" description="Chitin-binding type-2" evidence="2">
    <location>
        <begin position="71"/>
        <end position="133"/>
    </location>
</feature>
<dbReference type="EMBL" id="CAXKWB010012958">
    <property type="protein sequence ID" value="CAL4106090.1"/>
    <property type="molecule type" value="Genomic_DNA"/>
</dbReference>
<dbReference type="InterPro" id="IPR002557">
    <property type="entry name" value="Chitin-bd_dom"/>
</dbReference>
<keyword evidence="1" id="KW-0732">Signal</keyword>
<organism evidence="3 4">
    <name type="scientific">Meganyctiphanes norvegica</name>
    <name type="common">Northern krill</name>
    <name type="synonym">Thysanopoda norvegica</name>
    <dbReference type="NCBI Taxonomy" id="48144"/>
    <lineage>
        <taxon>Eukaryota</taxon>
        <taxon>Metazoa</taxon>
        <taxon>Ecdysozoa</taxon>
        <taxon>Arthropoda</taxon>
        <taxon>Crustacea</taxon>
        <taxon>Multicrustacea</taxon>
        <taxon>Malacostraca</taxon>
        <taxon>Eumalacostraca</taxon>
        <taxon>Eucarida</taxon>
        <taxon>Euphausiacea</taxon>
        <taxon>Euphausiidae</taxon>
        <taxon>Meganyctiphanes</taxon>
    </lineage>
</organism>
<dbReference type="GO" id="GO:0008061">
    <property type="term" value="F:chitin binding"/>
    <property type="evidence" value="ECO:0007669"/>
    <property type="project" value="InterPro"/>
</dbReference>
<feature type="non-terminal residue" evidence="3">
    <location>
        <position position="207"/>
    </location>
</feature>
<evidence type="ECO:0000259" key="2">
    <source>
        <dbReference type="PROSITE" id="PS50940"/>
    </source>
</evidence>
<dbReference type="Proteomes" id="UP001497623">
    <property type="component" value="Unassembled WGS sequence"/>
</dbReference>
<evidence type="ECO:0000256" key="1">
    <source>
        <dbReference type="SAM" id="SignalP"/>
    </source>
</evidence>
<proteinExistence type="predicted"/>
<dbReference type="Pfam" id="PF01607">
    <property type="entry name" value="CBM_14"/>
    <property type="match status" value="1"/>
</dbReference>
<dbReference type="SUPFAM" id="SSF57625">
    <property type="entry name" value="Invertebrate chitin-binding proteins"/>
    <property type="match status" value="1"/>
</dbReference>
<dbReference type="PROSITE" id="PS50940">
    <property type="entry name" value="CHIT_BIND_II"/>
    <property type="match status" value="1"/>
</dbReference>
<sequence length="207" mass="22166">MDPSRCWRTLLLGLWFLINLHTRVLGQRENEAVGNALTAVDIIELGDADNDMIVGVAGTDYPTYAQVPDTSFSCNTQEYPGYYADTEAECQVFHICANEGRRIKKYSFLCPNGTIFDQMYFVCVWWYNSDCSTATSFYSLNANLFDEDAQAVAPGIGQGNLGGQGRPALLTQGAFRPPGSTLGQGGIGAGLSGQPGLGQTGLGQGGV</sequence>
<accession>A0AAV2R205</accession>
<dbReference type="GO" id="GO:0005576">
    <property type="term" value="C:extracellular region"/>
    <property type="evidence" value="ECO:0007669"/>
    <property type="project" value="InterPro"/>
</dbReference>
<evidence type="ECO:0000313" key="3">
    <source>
        <dbReference type="EMBL" id="CAL4106090.1"/>
    </source>
</evidence>
<gene>
    <name evidence="3" type="ORF">MNOR_LOCUS18253</name>
</gene>
<dbReference type="Gene3D" id="2.170.140.10">
    <property type="entry name" value="Chitin binding domain"/>
    <property type="match status" value="1"/>
</dbReference>
<dbReference type="PANTHER" id="PTHR22933">
    <property type="entry name" value="FI18007P1-RELATED"/>
    <property type="match status" value="1"/>
</dbReference>
<dbReference type="InterPro" id="IPR052976">
    <property type="entry name" value="Scoloptoxin-like"/>
</dbReference>
<dbReference type="PANTHER" id="PTHR22933:SF42">
    <property type="entry name" value="FI18455P1-RELATED"/>
    <property type="match status" value="1"/>
</dbReference>
<name>A0AAV2R205_MEGNR</name>
<dbReference type="AlphaFoldDB" id="A0AAV2R205"/>
<evidence type="ECO:0000313" key="4">
    <source>
        <dbReference type="Proteomes" id="UP001497623"/>
    </source>
</evidence>
<protein>
    <recommendedName>
        <fullName evidence="2">Chitin-binding type-2 domain-containing protein</fullName>
    </recommendedName>
</protein>
<feature type="chain" id="PRO_5043595573" description="Chitin-binding type-2 domain-containing protein" evidence="1">
    <location>
        <begin position="27"/>
        <end position="207"/>
    </location>
</feature>
<dbReference type="SMART" id="SM00494">
    <property type="entry name" value="ChtBD2"/>
    <property type="match status" value="1"/>
</dbReference>
<feature type="signal peptide" evidence="1">
    <location>
        <begin position="1"/>
        <end position="26"/>
    </location>
</feature>